<dbReference type="PIRSF" id="PIRSF000804">
    <property type="entry name" value="DNA_pol_III_b"/>
    <property type="match status" value="1"/>
</dbReference>
<feature type="domain" description="DNA polymerase III beta sliding clamp C-terminal" evidence="13">
    <location>
        <begin position="247"/>
        <end position="364"/>
    </location>
</feature>
<name>A0A5E6M941_9BACT</name>
<evidence type="ECO:0000259" key="13">
    <source>
        <dbReference type="Pfam" id="PF02768"/>
    </source>
</evidence>
<dbReference type="Pfam" id="PF00712">
    <property type="entry name" value="DNA_pol3_beta"/>
    <property type="match status" value="1"/>
</dbReference>
<keyword evidence="9" id="KW-0238">DNA-binding</keyword>
<evidence type="ECO:0000259" key="12">
    <source>
        <dbReference type="Pfam" id="PF02767"/>
    </source>
</evidence>
<dbReference type="Gene3D" id="3.10.150.10">
    <property type="entry name" value="DNA Polymerase III, subunit A, domain 2"/>
    <property type="match status" value="1"/>
</dbReference>
<keyword evidence="5 10" id="KW-0808">Transferase</keyword>
<keyword evidence="6 10" id="KW-0548">Nucleotidyltransferase</keyword>
<evidence type="ECO:0000256" key="6">
    <source>
        <dbReference type="ARBA" id="ARBA00022695"/>
    </source>
</evidence>
<dbReference type="Proteomes" id="UP000334923">
    <property type="component" value="Unassembled WGS sequence"/>
</dbReference>
<dbReference type="RefSeq" id="WP_142659201.1">
    <property type="nucleotide sequence ID" value="NZ_CABFVA020000012.1"/>
</dbReference>
<dbReference type="InterPro" id="IPR046938">
    <property type="entry name" value="DNA_clamp_sf"/>
</dbReference>
<keyword evidence="15" id="KW-1185">Reference proteome</keyword>
<dbReference type="GO" id="GO:0009360">
    <property type="term" value="C:DNA polymerase III complex"/>
    <property type="evidence" value="ECO:0007669"/>
    <property type="project" value="InterPro"/>
</dbReference>
<gene>
    <name evidence="14" type="primary">dnaN</name>
    <name evidence="14" type="ORF">MAMT_00331</name>
</gene>
<dbReference type="AlphaFoldDB" id="A0A5E6M941"/>
<keyword evidence="8 10" id="KW-0239">DNA-directed DNA polymerase</keyword>
<dbReference type="Pfam" id="PF02767">
    <property type="entry name" value="DNA_pol3_beta_2"/>
    <property type="match status" value="1"/>
</dbReference>
<dbReference type="GO" id="GO:0008408">
    <property type="term" value="F:3'-5' exonuclease activity"/>
    <property type="evidence" value="ECO:0007669"/>
    <property type="project" value="InterPro"/>
</dbReference>
<dbReference type="PANTHER" id="PTHR30478:SF0">
    <property type="entry name" value="BETA SLIDING CLAMP"/>
    <property type="match status" value="1"/>
</dbReference>
<evidence type="ECO:0000313" key="14">
    <source>
        <dbReference type="EMBL" id="VVM04827.1"/>
    </source>
</evidence>
<dbReference type="GO" id="GO:0006271">
    <property type="term" value="P:DNA strand elongation involved in DNA replication"/>
    <property type="evidence" value="ECO:0007669"/>
    <property type="project" value="TreeGrafter"/>
</dbReference>
<dbReference type="GO" id="GO:0003677">
    <property type="term" value="F:DNA binding"/>
    <property type="evidence" value="ECO:0007669"/>
    <property type="project" value="UniProtKB-UniRule"/>
</dbReference>
<evidence type="ECO:0000256" key="3">
    <source>
        <dbReference type="ARBA" id="ARBA00021035"/>
    </source>
</evidence>
<comment type="similarity">
    <text evidence="2 10">Belongs to the beta sliding clamp family.</text>
</comment>
<dbReference type="SMART" id="SM00480">
    <property type="entry name" value="POL3Bc"/>
    <property type="match status" value="1"/>
</dbReference>
<keyword evidence="7 10" id="KW-0235">DNA replication</keyword>
<evidence type="ECO:0000256" key="2">
    <source>
        <dbReference type="ARBA" id="ARBA00010752"/>
    </source>
</evidence>
<dbReference type="PANTHER" id="PTHR30478">
    <property type="entry name" value="DNA POLYMERASE III SUBUNIT BETA"/>
    <property type="match status" value="1"/>
</dbReference>
<comment type="subcellular location">
    <subcellularLocation>
        <location evidence="1 10">Cytoplasm</location>
    </subcellularLocation>
</comment>
<dbReference type="GO" id="GO:0003887">
    <property type="term" value="F:DNA-directed DNA polymerase activity"/>
    <property type="evidence" value="ECO:0007669"/>
    <property type="project" value="UniProtKB-UniRule"/>
</dbReference>
<dbReference type="NCBIfam" id="TIGR00663">
    <property type="entry name" value="dnan"/>
    <property type="match status" value="1"/>
</dbReference>
<evidence type="ECO:0000256" key="8">
    <source>
        <dbReference type="ARBA" id="ARBA00022932"/>
    </source>
</evidence>
<reference evidence="14 15" key="1">
    <citation type="submission" date="2019-09" db="EMBL/GenBank/DDBJ databases">
        <authorList>
            <person name="Cremers G."/>
        </authorList>
    </citation>
    <scope>NUCLEOTIDE SEQUENCE [LARGE SCALE GENOMIC DNA]</scope>
    <source>
        <strain evidence="14">4A</strain>
    </source>
</reference>
<dbReference type="InterPro" id="IPR001001">
    <property type="entry name" value="DNA_polIII_beta"/>
</dbReference>
<dbReference type="CDD" id="cd00140">
    <property type="entry name" value="beta_clamp"/>
    <property type="match status" value="1"/>
</dbReference>
<evidence type="ECO:0000256" key="9">
    <source>
        <dbReference type="ARBA" id="ARBA00023125"/>
    </source>
</evidence>
<proteinExistence type="inferred from homology"/>
<comment type="function">
    <text evidence="10">Confers DNA tethering and processivity to DNA polymerases and other proteins. Acts as a clamp, forming a ring around DNA (a reaction catalyzed by the clamp-loading complex) which diffuses in an ATP-independent manner freely and bidirectionally along dsDNA. Initially characterized for its ability to contact the catalytic subunit of DNA polymerase III (Pol III), a complex, multichain enzyme responsible for most of the replicative synthesis in bacteria; Pol III exhibits 3'-5' exonuclease proofreading activity. The beta chain is required for initiation of replication as well as for processivity of DNA replication.</text>
</comment>
<keyword evidence="4 10" id="KW-0963">Cytoplasm</keyword>
<sequence>MQCEIVRTSFLDALGLAQSVAGGRTTLPILNNVLLEADSAGKLSLFASDLQTTLRLRIDAEVKEAGRTTLPARRLFAIAKEVSAKQLALTTNEKEESTVTGGSSSFRLFGLAAADYPAPPPLSDSPSFGISQAALVRLLRHTAYAMSNDEMRYVLNGALFCWKEKNLTVVATDGKRLALMESPVSDGTEDEIQGIVPARAVTELLRILGDEERKVTIWLEPNRLLLQSGEVLFSSKLVDGKYPNYRAAIPEGASEKIHVSREAFLSGLRRVSIVAGEKVVPVRLRFENNELELSCSSAEIGEAKEAIPIRYGGKEIRAAFNVAYLIDPLRESTVDEVVLQVGEASGPCTFKDEETFLYVVMPMRNA</sequence>
<evidence type="ECO:0000256" key="7">
    <source>
        <dbReference type="ARBA" id="ARBA00022705"/>
    </source>
</evidence>
<dbReference type="InterPro" id="IPR022635">
    <property type="entry name" value="DNA_polIII_beta_C"/>
</dbReference>
<dbReference type="Gene3D" id="3.70.10.10">
    <property type="match status" value="1"/>
</dbReference>
<dbReference type="InterPro" id="IPR022634">
    <property type="entry name" value="DNA_polIII_beta_N"/>
</dbReference>
<evidence type="ECO:0000313" key="15">
    <source>
        <dbReference type="Proteomes" id="UP000334923"/>
    </source>
</evidence>
<dbReference type="SUPFAM" id="SSF55979">
    <property type="entry name" value="DNA clamp"/>
    <property type="match status" value="3"/>
</dbReference>
<dbReference type="OrthoDB" id="8421503at2"/>
<comment type="subunit">
    <text evidence="10">Forms a ring-shaped head-to-tail homodimer around DNA.</text>
</comment>
<dbReference type="EMBL" id="CABFVA020000012">
    <property type="protein sequence ID" value="VVM04827.1"/>
    <property type="molecule type" value="Genomic_DNA"/>
</dbReference>
<evidence type="ECO:0000256" key="4">
    <source>
        <dbReference type="ARBA" id="ARBA00022490"/>
    </source>
</evidence>
<dbReference type="InterPro" id="IPR022637">
    <property type="entry name" value="DNA_polIII_beta_cen"/>
</dbReference>
<dbReference type="Pfam" id="PF02768">
    <property type="entry name" value="DNA_pol3_beta_3"/>
    <property type="match status" value="1"/>
</dbReference>
<protein>
    <recommendedName>
        <fullName evidence="3 10">Beta sliding clamp</fullName>
    </recommendedName>
</protein>
<evidence type="ECO:0000256" key="5">
    <source>
        <dbReference type="ARBA" id="ARBA00022679"/>
    </source>
</evidence>
<dbReference type="GO" id="GO:0005737">
    <property type="term" value="C:cytoplasm"/>
    <property type="evidence" value="ECO:0007669"/>
    <property type="project" value="UniProtKB-SubCell"/>
</dbReference>
<feature type="domain" description="DNA polymerase III beta sliding clamp central" evidence="12">
    <location>
        <begin position="130"/>
        <end position="244"/>
    </location>
</feature>
<feature type="domain" description="DNA polymerase III beta sliding clamp N-terminal" evidence="11">
    <location>
        <begin position="1"/>
        <end position="118"/>
    </location>
</feature>
<organism evidence="14 15">
    <name type="scientific">Methylacidimicrobium tartarophylax</name>
    <dbReference type="NCBI Taxonomy" id="1041768"/>
    <lineage>
        <taxon>Bacteria</taxon>
        <taxon>Pseudomonadati</taxon>
        <taxon>Verrucomicrobiota</taxon>
        <taxon>Methylacidimicrobium</taxon>
    </lineage>
</organism>
<evidence type="ECO:0000256" key="1">
    <source>
        <dbReference type="ARBA" id="ARBA00004496"/>
    </source>
</evidence>
<evidence type="ECO:0000259" key="11">
    <source>
        <dbReference type="Pfam" id="PF00712"/>
    </source>
</evidence>
<accession>A0A5E6M941</accession>
<evidence type="ECO:0000256" key="10">
    <source>
        <dbReference type="PIRNR" id="PIRNR000804"/>
    </source>
</evidence>